<proteinExistence type="predicted"/>
<organism evidence="1 2">
    <name type="scientific">Favolaschia claudopus</name>
    <dbReference type="NCBI Taxonomy" id="2862362"/>
    <lineage>
        <taxon>Eukaryota</taxon>
        <taxon>Fungi</taxon>
        <taxon>Dikarya</taxon>
        <taxon>Basidiomycota</taxon>
        <taxon>Agaricomycotina</taxon>
        <taxon>Agaricomycetes</taxon>
        <taxon>Agaricomycetidae</taxon>
        <taxon>Agaricales</taxon>
        <taxon>Marasmiineae</taxon>
        <taxon>Mycenaceae</taxon>
        <taxon>Favolaschia</taxon>
    </lineage>
</organism>
<comment type="caution">
    <text evidence="1">The sequence shown here is derived from an EMBL/GenBank/DDBJ whole genome shotgun (WGS) entry which is preliminary data.</text>
</comment>
<dbReference type="Proteomes" id="UP001362999">
    <property type="component" value="Unassembled WGS sequence"/>
</dbReference>
<name>A0AAV9Z4E0_9AGAR</name>
<dbReference type="EMBL" id="JAWWNJ010000215">
    <property type="protein sequence ID" value="KAK6971329.1"/>
    <property type="molecule type" value="Genomic_DNA"/>
</dbReference>
<evidence type="ECO:0000313" key="2">
    <source>
        <dbReference type="Proteomes" id="UP001362999"/>
    </source>
</evidence>
<keyword evidence="2" id="KW-1185">Reference proteome</keyword>
<reference evidence="1 2" key="1">
    <citation type="journal article" date="2024" name="J Genomics">
        <title>Draft genome sequencing and assembly of Favolaschia claudopus CIRM-BRFM 2984 isolated from oak limbs.</title>
        <authorList>
            <person name="Navarro D."/>
            <person name="Drula E."/>
            <person name="Chaduli D."/>
            <person name="Cazenave R."/>
            <person name="Ahrendt S."/>
            <person name="Wang J."/>
            <person name="Lipzen A."/>
            <person name="Daum C."/>
            <person name="Barry K."/>
            <person name="Grigoriev I.V."/>
            <person name="Favel A."/>
            <person name="Rosso M.N."/>
            <person name="Martin F."/>
        </authorList>
    </citation>
    <scope>NUCLEOTIDE SEQUENCE [LARGE SCALE GENOMIC DNA]</scope>
    <source>
        <strain evidence="1 2">CIRM-BRFM 2984</strain>
    </source>
</reference>
<protein>
    <submittedName>
        <fullName evidence="1">Uncharacterized protein</fullName>
    </submittedName>
</protein>
<evidence type="ECO:0000313" key="1">
    <source>
        <dbReference type="EMBL" id="KAK6971329.1"/>
    </source>
</evidence>
<dbReference type="AlphaFoldDB" id="A0AAV9Z4E0"/>
<sequence length="204" mass="22551">MSNANDPSWSWRLIIWWYLAKQIIIHSTPRVTVNVERMHTPRSLSRSQTGHPQYLRLPWEAGAILQLSPDPDPAWATRTHVSGVTTNTFRPRRVGRMSIPSLSNACPSPLELSVHRVAALPEARAGYRSCFQLVSSHLILVFSSTHKQAFVILTHAEATPRSLGTNTACRRAINSETTDATASGSLTSPSPLCHWDQAPNVPVS</sequence>
<accession>A0AAV9Z4E0</accession>
<gene>
    <name evidence="1" type="ORF">R3P38DRAFT_3242671</name>
</gene>